<dbReference type="GO" id="GO:0000811">
    <property type="term" value="C:GINS complex"/>
    <property type="evidence" value="ECO:0007669"/>
    <property type="project" value="TreeGrafter"/>
</dbReference>
<dbReference type="OMA" id="IYKEGWR"/>
<dbReference type="InterPro" id="IPR036224">
    <property type="entry name" value="GINS_bundle-like_dom_sf"/>
</dbReference>
<dbReference type="InterPro" id="IPR010492">
    <property type="entry name" value="GINS_Psf3"/>
</dbReference>
<evidence type="ECO:0000313" key="7">
    <source>
        <dbReference type="EMBL" id="KAG8457343.1"/>
    </source>
</evidence>
<dbReference type="Pfam" id="PF05916">
    <property type="entry name" value="Sld5"/>
    <property type="match status" value="1"/>
</dbReference>
<reference evidence="7" key="1">
    <citation type="submission" date="2021-05" db="EMBL/GenBank/DDBJ databases">
        <title>The genome of the haptophyte Pavlova lutheri (Diacronema luteri, Pavlovales) - a model for lipid biosynthesis in eukaryotic algae.</title>
        <authorList>
            <person name="Hulatt C.J."/>
            <person name="Posewitz M.C."/>
        </authorList>
    </citation>
    <scope>NUCLEOTIDE SEQUENCE</scope>
    <source>
        <strain evidence="7">NIVA-4/92</strain>
    </source>
</reference>
<evidence type="ECO:0000256" key="3">
    <source>
        <dbReference type="ARBA" id="ARBA00022705"/>
    </source>
</evidence>
<keyword evidence="3" id="KW-0235">DNA replication</keyword>
<evidence type="ECO:0000256" key="2">
    <source>
        <dbReference type="ARBA" id="ARBA00006343"/>
    </source>
</evidence>
<keyword evidence="8" id="KW-1185">Reference proteome</keyword>
<gene>
    <name evidence="7" type="ORF">KFE25_014072</name>
</gene>
<evidence type="ECO:0000259" key="6">
    <source>
        <dbReference type="Pfam" id="PF22466"/>
    </source>
</evidence>
<dbReference type="CDD" id="cd21693">
    <property type="entry name" value="GINS_B_Psf3"/>
    <property type="match status" value="1"/>
</dbReference>
<proteinExistence type="inferred from homology"/>
<comment type="subcellular location">
    <subcellularLocation>
        <location evidence="1">Nucleus</location>
    </subcellularLocation>
</comment>
<dbReference type="SUPFAM" id="SSF158573">
    <property type="entry name" value="GINS helical bundle-like"/>
    <property type="match status" value="1"/>
</dbReference>
<dbReference type="OrthoDB" id="10251744at2759"/>
<comment type="similarity">
    <text evidence="2">Belongs to the GINS3/PSF3 family.</text>
</comment>
<dbReference type="GO" id="GO:1902975">
    <property type="term" value="P:mitotic DNA replication initiation"/>
    <property type="evidence" value="ECO:0007669"/>
    <property type="project" value="TreeGrafter"/>
</dbReference>
<evidence type="ECO:0008006" key="9">
    <source>
        <dbReference type="Google" id="ProtNLM"/>
    </source>
</evidence>
<accession>A0A8J6C748</accession>
<sequence length="200" mass="22167">MSAFDQMVDDLLAEEEKVPCEFLHESHHLGWLDDDGDGDMLASGAKIELPVYLASELLRGNHVDVLTPQCFGPQTRNALKADPDVVNLRDKNEFFFAHGLRVAELTPDDEGLPKVLADAFEARYRRMLDTCLTGSDGDPGGLTHRLSSTESKLFRTGLAGQRDYQRWKAGQAGRITACDMIRHARKRQRCAPLGQSSTPA</sequence>
<evidence type="ECO:0000313" key="8">
    <source>
        <dbReference type="Proteomes" id="UP000751190"/>
    </source>
</evidence>
<organism evidence="7 8">
    <name type="scientific">Diacronema lutheri</name>
    <name type="common">Unicellular marine alga</name>
    <name type="synonym">Monochrysis lutheri</name>
    <dbReference type="NCBI Taxonomy" id="2081491"/>
    <lineage>
        <taxon>Eukaryota</taxon>
        <taxon>Haptista</taxon>
        <taxon>Haptophyta</taxon>
        <taxon>Pavlovophyceae</taxon>
        <taxon>Pavlovales</taxon>
        <taxon>Pavlovaceae</taxon>
        <taxon>Diacronema</taxon>
    </lineage>
</organism>
<dbReference type="SUPFAM" id="SSF160059">
    <property type="entry name" value="PriA/YqbF domain"/>
    <property type="match status" value="1"/>
</dbReference>
<protein>
    <recommendedName>
        <fullName evidence="9">DNA replication complex GINS protein PSF3</fullName>
    </recommendedName>
</protein>
<evidence type="ECO:0000256" key="4">
    <source>
        <dbReference type="ARBA" id="ARBA00023242"/>
    </source>
</evidence>
<feature type="domain" description="GINS subunit" evidence="5">
    <location>
        <begin position="73"/>
        <end position="167"/>
    </location>
</feature>
<dbReference type="InterPro" id="IPR038437">
    <property type="entry name" value="GINS_Psf3_sf"/>
</dbReference>
<dbReference type="Proteomes" id="UP000751190">
    <property type="component" value="Unassembled WGS sequence"/>
</dbReference>
<dbReference type="Gene3D" id="1.20.58.2050">
    <property type="match status" value="1"/>
</dbReference>
<name>A0A8J6C748_DIALT</name>
<dbReference type="Pfam" id="PF22466">
    <property type="entry name" value="PSF3_N"/>
    <property type="match status" value="1"/>
</dbReference>
<dbReference type="InterPro" id="IPR055221">
    <property type="entry name" value="PSF3_N"/>
</dbReference>
<comment type="caution">
    <text evidence="7">The sequence shown here is derived from an EMBL/GenBank/DDBJ whole genome shotgun (WGS) entry which is preliminary data.</text>
</comment>
<dbReference type="EMBL" id="JAGTXO010000073">
    <property type="protein sequence ID" value="KAG8457343.1"/>
    <property type="molecule type" value="Genomic_DNA"/>
</dbReference>
<dbReference type="PANTHER" id="PTHR22768">
    <property type="entry name" value="DNA REPLICATION COMPLEX GINS PROTEIN PSF3"/>
    <property type="match status" value="1"/>
</dbReference>
<dbReference type="CDD" id="cd11713">
    <property type="entry name" value="GINS_A_psf3"/>
    <property type="match status" value="1"/>
</dbReference>
<dbReference type="InterPro" id="IPR021151">
    <property type="entry name" value="GINS_A"/>
</dbReference>
<evidence type="ECO:0000259" key="5">
    <source>
        <dbReference type="Pfam" id="PF05916"/>
    </source>
</evidence>
<keyword evidence="4" id="KW-0539">Nucleus</keyword>
<evidence type="ECO:0000256" key="1">
    <source>
        <dbReference type="ARBA" id="ARBA00004123"/>
    </source>
</evidence>
<dbReference type="PANTHER" id="PTHR22768:SF0">
    <property type="entry name" value="DNA REPLICATION COMPLEX GINS PROTEIN PSF3"/>
    <property type="match status" value="1"/>
</dbReference>
<dbReference type="AlphaFoldDB" id="A0A8J6C748"/>
<feature type="domain" description="DNA replication complex GINS protein PSF3 N-terminal" evidence="6">
    <location>
        <begin position="8"/>
        <end position="57"/>
    </location>
</feature>